<feature type="compositionally biased region" description="Basic and acidic residues" evidence="1">
    <location>
        <begin position="8"/>
        <end position="17"/>
    </location>
</feature>
<reference evidence="3" key="2">
    <citation type="submission" date="2003-05" db="EMBL/GenBank/DDBJ databases">
        <authorList>
            <person name="Buell C.R."/>
            <person name="Wing R.A."/>
            <person name="McCombie W.R."/>
            <person name="Messing J."/>
            <person name="Yuan Q."/>
            <person name="Ouyang S."/>
        </authorList>
    </citation>
    <scope>NUCLEOTIDE SEQUENCE</scope>
</reference>
<gene>
    <name evidence="3" type="ordered locus">LOC_Os10g29430</name>
</gene>
<dbReference type="AlphaFoldDB" id="Q7XEA2"/>
<feature type="compositionally biased region" description="Low complexity" evidence="1">
    <location>
        <begin position="124"/>
        <end position="140"/>
    </location>
</feature>
<evidence type="ECO:0000256" key="1">
    <source>
        <dbReference type="SAM" id="MobiDB-lite"/>
    </source>
</evidence>
<name>Q7XEA2_ORYSJ</name>
<proteinExistence type="predicted"/>
<feature type="region of interest" description="Disordered" evidence="1">
    <location>
        <begin position="1"/>
        <end position="22"/>
    </location>
</feature>
<sequence length="439" mass="48746">MVAGLGEGGRERSDGRRSRANNIVGTTFSLSVRRRRRAEVGEHGKRATGEHGGGSEPDCRHLTAADHTCLLTRCRRHRRVAPRARAAPLGMECGGVVRAWTTSMSRRVTRVARTAEGAPPLPPAARSASAADRPGSSASATRRPGSSASAVGRLPAPPLPPAVWGAPLPLSRPLPGKLRLRRWSPSLPSSLPPAIYRQHSSKLRLLPPLPTRRQYRCRHASELLGLIDPFSGSWDEDLLQQIFWEEDVQVIKTIPVHVELEDTLAWHFDPRGCFSVRSAYKVQKEAERRSRRRGSAGSSNGENETGVSWRKLWKMGIPGKIKHFLWRLSHNSLAMRCNLKRRGWRWIPAAIGATSERGIMKVEFETDSLLLKSALQENSFNLSAMGGVILEIKNVISSRYRVSVGNNFFHTGKIDEFEKKRVERGCESAIILPLTTHSF</sequence>
<dbReference type="InterPro" id="IPR026960">
    <property type="entry name" value="RVT-Znf"/>
</dbReference>
<protein>
    <recommendedName>
        <fullName evidence="2">Reverse transcriptase zinc-binding domain-containing protein</fullName>
    </recommendedName>
</protein>
<feature type="region of interest" description="Disordered" evidence="1">
    <location>
        <begin position="112"/>
        <end position="154"/>
    </location>
</feature>
<accession>Q7XEA2</accession>
<organism evidence="3">
    <name type="scientific">Oryza sativa subsp. japonica</name>
    <name type="common">Rice</name>
    <dbReference type="NCBI Taxonomy" id="39947"/>
    <lineage>
        <taxon>Eukaryota</taxon>
        <taxon>Viridiplantae</taxon>
        <taxon>Streptophyta</taxon>
        <taxon>Embryophyta</taxon>
        <taxon>Tracheophyta</taxon>
        <taxon>Spermatophyta</taxon>
        <taxon>Magnoliopsida</taxon>
        <taxon>Liliopsida</taxon>
        <taxon>Poales</taxon>
        <taxon>Poaceae</taxon>
        <taxon>BOP clade</taxon>
        <taxon>Oryzoideae</taxon>
        <taxon>Oryzeae</taxon>
        <taxon>Oryzinae</taxon>
        <taxon>Oryza</taxon>
        <taxon>Oryza sativa</taxon>
    </lineage>
</organism>
<reference evidence="3" key="3">
    <citation type="submission" date="2006-07" db="EMBL/GenBank/DDBJ databases">
        <authorList>
            <person name="Buell R."/>
        </authorList>
    </citation>
    <scope>NUCLEOTIDE SEQUENCE</scope>
</reference>
<feature type="compositionally biased region" description="Basic and acidic residues" evidence="1">
    <location>
        <begin position="38"/>
        <end position="49"/>
    </location>
</feature>
<feature type="domain" description="Reverse transcriptase zinc-binding" evidence="2">
    <location>
        <begin position="274"/>
        <end position="345"/>
    </location>
</feature>
<evidence type="ECO:0000313" key="3">
    <source>
        <dbReference type="EMBL" id="AAP53888.1"/>
    </source>
</evidence>
<reference evidence="3" key="1">
    <citation type="journal article" date="2003" name="Science">
        <title>In-depth view of structure, activity, and evolution of rice chromosome 10.</title>
        <authorList>
            <consortium name="Rice Chromosome 10 Sequencing Consortium"/>
        </authorList>
    </citation>
    <scope>NUCLEOTIDE SEQUENCE [LARGE SCALE GENOMIC DNA]</scope>
</reference>
<dbReference type="Pfam" id="PF13966">
    <property type="entry name" value="zf-RVT"/>
    <property type="match status" value="1"/>
</dbReference>
<dbReference type="EMBL" id="DP000086">
    <property type="protein sequence ID" value="AAP53888.1"/>
    <property type="molecule type" value="Genomic_DNA"/>
</dbReference>
<feature type="region of interest" description="Disordered" evidence="1">
    <location>
        <begin position="35"/>
        <end position="59"/>
    </location>
</feature>
<evidence type="ECO:0000259" key="2">
    <source>
        <dbReference type="Pfam" id="PF13966"/>
    </source>
</evidence>